<sequence>MKAFASVLVPRKRLRIWGTLYNSGRVRHDLVAADFVAPESPMLILSFCCRFQEIVPLNAGNVLGPEDKGPACKWLSLIRQVLNPPGIHGDASESDSPSAQKPRVSFSDLLSMEPELEEPEDELASMNPSSSSGDESPDLYLGSITPHRGGYCLAASKQMVGIFLCVWVRASIMHRISALEVSCVGRGIMGCMGNKVRPPCCSPTPSSSS</sequence>
<dbReference type="GO" id="GO:0034485">
    <property type="term" value="F:phosphatidylinositol-3,4,5-trisphosphate 5-phosphatase activity"/>
    <property type="evidence" value="ECO:0007669"/>
    <property type="project" value="TreeGrafter"/>
</dbReference>
<feature type="region of interest" description="Disordered" evidence="3">
    <location>
        <begin position="117"/>
        <end position="139"/>
    </location>
</feature>
<dbReference type="GO" id="GO:0004439">
    <property type="term" value="F:phosphatidylinositol-4,5-bisphosphate 5-phosphatase activity"/>
    <property type="evidence" value="ECO:0007669"/>
    <property type="project" value="TreeGrafter"/>
</dbReference>
<dbReference type="SUPFAM" id="SSF56219">
    <property type="entry name" value="DNase I-like"/>
    <property type="match status" value="1"/>
</dbReference>
<organism evidence="5 6">
    <name type="scientific">Musa balbisiana</name>
    <name type="common">Banana</name>
    <dbReference type="NCBI Taxonomy" id="52838"/>
    <lineage>
        <taxon>Eukaryota</taxon>
        <taxon>Viridiplantae</taxon>
        <taxon>Streptophyta</taxon>
        <taxon>Embryophyta</taxon>
        <taxon>Tracheophyta</taxon>
        <taxon>Spermatophyta</taxon>
        <taxon>Magnoliopsida</taxon>
        <taxon>Liliopsida</taxon>
        <taxon>Zingiberales</taxon>
        <taxon>Musaceae</taxon>
        <taxon>Musa</taxon>
    </lineage>
</organism>
<dbReference type="PANTHER" id="PTHR45666:SF15">
    <property type="entry name" value="TYPE I INOSITOL POLYPHOSPHATE 5-PHOSPHATASE 8"/>
    <property type="match status" value="1"/>
</dbReference>
<evidence type="ECO:0000313" key="5">
    <source>
        <dbReference type="EMBL" id="THU67964.1"/>
    </source>
</evidence>
<dbReference type="PANTHER" id="PTHR45666">
    <property type="entry name" value="TYPE IV INOSITOL POLYPHOSPHATE 5-PHOSPHATASE 9"/>
    <property type="match status" value="1"/>
</dbReference>
<dbReference type="AlphaFoldDB" id="A0A4S8JZW9"/>
<dbReference type="Pfam" id="PF22669">
    <property type="entry name" value="Exo_endo_phos2"/>
    <property type="match status" value="1"/>
</dbReference>
<dbReference type="GO" id="GO:0004445">
    <property type="term" value="F:inositol-polyphosphate 5-phosphatase activity"/>
    <property type="evidence" value="ECO:0007669"/>
    <property type="project" value="InterPro"/>
</dbReference>
<dbReference type="Proteomes" id="UP000317650">
    <property type="component" value="Chromosome 5"/>
</dbReference>
<evidence type="ECO:0000256" key="2">
    <source>
        <dbReference type="ARBA" id="ARBA00022801"/>
    </source>
</evidence>
<evidence type="ECO:0000256" key="1">
    <source>
        <dbReference type="ARBA" id="ARBA00010768"/>
    </source>
</evidence>
<dbReference type="InterPro" id="IPR036691">
    <property type="entry name" value="Endo/exonu/phosph_ase_sf"/>
</dbReference>
<comment type="similarity">
    <text evidence="1">Belongs to the inositol polyphosphate 5-phosphatase family.</text>
</comment>
<feature type="domain" description="Inositol polyphosphate-related phosphatase" evidence="4">
    <location>
        <begin position="146"/>
        <end position="195"/>
    </location>
</feature>
<gene>
    <name evidence="5" type="ORF">C4D60_Mb05t30260</name>
</gene>
<keyword evidence="2" id="KW-0378">Hydrolase</keyword>
<dbReference type="STRING" id="52838.A0A4S8JZW9"/>
<dbReference type="EMBL" id="PYDT01000003">
    <property type="protein sequence ID" value="THU67964.1"/>
    <property type="molecule type" value="Genomic_DNA"/>
</dbReference>
<evidence type="ECO:0000313" key="6">
    <source>
        <dbReference type="Proteomes" id="UP000317650"/>
    </source>
</evidence>
<protein>
    <recommendedName>
        <fullName evidence="4">Inositol polyphosphate-related phosphatase domain-containing protein</fullName>
    </recommendedName>
</protein>
<dbReference type="InterPro" id="IPR045849">
    <property type="entry name" value="IP5P_plant"/>
</dbReference>
<accession>A0A4S8JZW9</accession>
<comment type="caution">
    <text evidence="5">The sequence shown here is derived from an EMBL/GenBank/DDBJ whole genome shotgun (WGS) entry which is preliminary data.</text>
</comment>
<proteinExistence type="inferred from homology"/>
<reference evidence="5 6" key="1">
    <citation type="journal article" date="2019" name="Nat. Plants">
        <title>Genome sequencing of Musa balbisiana reveals subgenome evolution and function divergence in polyploid bananas.</title>
        <authorList>
            <person name="Yao X."/>
        </authorList>
    </citation>
    <scope>NUCLEOTIDE SEQUENCE [LARGE SCALE GENOMIC DNA]</scope>
    <source>
        <strain evidence="6">cv. DH-PKW</strain>
        <tissue evidence="5">Leaves</tissue>
    </source>
</reference>
<evidence type="ECO:0000259" key="4">
    <source>
        <dbReference type="Pfam" id="PF22669"/>
    </source>
</evidence>
<keyword evidence="6" id="KW-1185">Reference proteome</keyword>
<evidence type="ECO:0000256" key="3">
    <source>
        <dbReference type="SAM" id="MobiDB-lite"/>
    </source>
</evidence>
<name>A0A4S8JZW9_MUSBA</name>
<dbReference type="Gene3D" id="3.60.10.10">
    <property type="entry name" value="Endonuclease/exonuclease/phosphatase"/>
    <property type="match status" value="1"/>
</dbReference>
<dbReference type="InterPro" id="IPR000300">
    <property type="entry name" value="IPPc"/>
</dbReference>
<dbReference type="GO" id="GO:0046856">
    <property type="term" value="P:phosphatidylinositol dephosphorylation"/>
    <property type="evidence" value="ECO:0007669"/>
    <property type="project" value="InterPro"/>
</dbReference>